<dbReference type="STRING" id="410358.Mlab_0862"/>
<dbReference type="HOGENOM" id="CLU_1891451_0_0_2"/>
<dbReference type="AlphaFoldDB" id="A2SRS7"/>
<sequence length="134" mass="14985">MASGKSKNDKKASKEASKKLVKKTKTAKKTLKQLKKEKQAAESLLNYCRSMSNYFAEQAALEGMLEESAEQGVGETICETRDSFLKGFHESNEYADALAAYRSRFHEESAVSEEIPELSAEDTLPESESETQEY</sequence>
<keyword evidence="3" id="KW-1185">Reference proteome</keyword>
<reference evidence="2 3" key="1">
    <citation type="journal article" date="2009" name="Stand. Genomic Sci.">
        <title>Complete genome sequence of Methanocorpusculum labreanum type strain Z.</title>
        <authorList>
            <person name="Anderson I.J."/>
            <person name="Sieprawska-Lupa M."/>
            <person name="Goltsman E."/>
            <person name="Lapidus A."/>
            <person name="Copeland A."/>
            <person name="Glavina Del Rio T."/>
            <person name="Tice H."/>
            <person name="Dalin E."/>
            <person name="Barry K."/>
            <person name="Pitluck S."/>
            <person name="Hauser L."/>
            <person name="Land M."/>
            <person name="Lucas S."/>
            <person name="Richardson P."/>
            <person name="Whitman W.B."/>
            <person name="Kyrpides N.C."/>
        </authorList>
    </citation>
    <scope>NUCLEOTIDE SEQUENCE [LARGE SCALE GENOMIC DNA]</scope>
    <source>
        <strain evidence="3">ATCC 43576 / DSM 4855 / Z</strain>
    </source>
</reference>
<evidence type="ECO:0000313" key="2">
    <source>
        <dbReference type="EMBL" id="ABN07033.1"/>
    </source>
</evidence>
<feature type="compositionally biased region" description="Basic and acidic residues" evidence="1">
    <location>
        <begin position="1"/>
        <end position="18"/>
    </location>
</feature>
<organism evidence="2 3">
    <name type="scientific">Methanocorpusculum labreanum (strain ATCC 43576 / DSM 4855 / Z)</name>
    <dbReference type="NCBI Taxonomy" id="410358"/>
    <lineage>
        <taxon>Archaea</taxon>
        <taxon>Methanobacteriati</taxon>
        <taxon>Methanobacteriota</taxon>
        <taxon>Stenosarchaea group</taxon>
        <taxon>Methanomicrobia</taxon>
        <taxon>Methanomicrobiales</taxon>
        <taxon>Methanocorpusculaceae</taxon>
        <taxon>Methanocorpusculum</taxon>
    </lineage>
</organism>
<name>A2SRS7_METLZ</name>
<proteinExistence type="predicted"/>
<gene>
    <name evidence="2" type="ordered locus">Mlab_0862</name>
</gene>
<dbReference type="EMBL" id="CP000559">
    <property type="protein sequence ID" value="ABN07033.1"/>
    <property type="molecule type" value="Genomic_DNA"/>
</dbReference>
<feature type="region of interest" description="Disordered" evidence="1">
    <location>
        <begin position="1"/>
        <end position="27"/>
    </location>
</feature>
<dbReference type="Proteomes" id="UP000000365">
    <property type="component" value="Chromosome"/>
</dbReference>
<feature type="region of interest" description="Disordered" evidence="1">
    <location>
        <begin position="110"/>
        <end position="134"/>
    </location>
</feature>
<evidence type="ECO:0000256" key="1">
    <source>
        <dbReference type="SAM" id="MobiDB-lite"/>
    </source>
</evidence>
<accession>A2SRS7</accession>
<protein>
    <submittedName>
        <fullName evidence="2">Uncharacterized protein</fullName>
    </submittedName>
</protein>
<evidence type="ECO:0000313" key="3">
    <source>
        <dbReference type="Proteomes" id="UP000000365"/>
    </source>
</evidence>
<dbReference type="KEGG" id="mla:Mlab_0862"/>